<comment type="caution">
    <text evidence="3">The sequence shown here is derived from an EMBL/GenBank/DDBJ whole genome shotgun (WGS) entry which is preliminary data.</text>
</comment>
<evidence type="ECO:0000313" key="3">
    <source>
        <dbReference type="EMBL" id="EHI53683.1"/>
    </source>
</evidence>
<reference evidence="3 4" key="1">
    <citation type="journal article" date="2012" name="Front. Microbiol.">
        <title>Draft Genome Sequence of the Virulent Strain 01-B526 of the Fish Pathogen Aeromonas salmonicida.</title>
        <authorList>
            <person name="Charette S.J."/>
            <person name="Brochu F."/>
            <person name="Boyle B."/>
            <person name="Filion G."/>
            <person name="Tanaka K.H."/>
            <person name="Derome N."/>
        </authorList>
    </citation>
    <scope>NUCLEOTIDE SEQUENCE [LARGE SCALE GENOMIC DNA]</scope>
    <source>
        <strain evidence="3 4">01-B526</strain>
    </source>
</reference>
<feature type="signal peptide" evidence="2">
    <location>
        <begin position="1"/>
        <end position="32"/>
    </location>
</feature>
<proteinExistence type="predicted"/>
<dbReference type="RefSeq" id="WP_005311561.1">
    <property type="nucleotide sequence ID" value="NZ_AGVO01000015.1"/>
</dbReference>
<keyword evidence="4" id="KW-1185">Reference proteome</keyword>
<keyword evidence="2" id="KW-0732">Signal</keyword>
<sequence>MKKINELFTAGMKKTAVPAVAVVSLFTTSAYAADSDVSTAITAAIASGTTNYGTVTAGVVTVAALGFCVGMIVSWLRR</sequence>
<keyword evidence="1" id="KW-0472">Membrane</keyword>
<feature type="transmembrane region" description="Helical" evidence="1">
    <location>
        <begin position="56"/>
        <end position="76"/>
    </location>
</feature>
<accession>A0ABP2N3W2</accession>
<organism evidence="3 4">
    <name type="scientific">Aeromonas salmonicida subsp. salmonicida 01-B526</name>
    <dbReference type="NCBI Taxonomy" id="1076135"/>
    <lineage>
        <taxon>Bacteria</taxon>
        <taxon>Pseudomonadati</taxon>
        <taxon>Pseudomonadota</taxon>
        <taxon>Gammaproteobacteria</taxon>
        <taxon>Aeromonadales</taxon>
        <taxon>Aeromonadaceae</taxon>
        <taxon>Aeromonas</taxon>
    </lineage>
</organism>
<dbReference type="Proteomes" id="UP000006428">
    <property type="component" value="Unassembled WGS sequence"/>
</dbReference>
<evidence type="ECO:0000256" key="2">
    <source>
        <dbReference type="SAM" id="SignalP"/>
    </source>
</evidence>
<protein>
    <submittedName>
        <fullName evidence="3">Uncharacterized protein</fullName>
    </submittedName>
</protein>
<name>A0ABP2N3W2_AERSS</name>
<evidence type="ECO:0000256" key="1">
    <source>
        <dbReference type="SAM" id="Phobius"/>
    </source>
</evidence>
<dbReference type="EMBL" id="AGVO01000015">
    <property type="protein sequence ID" value="EHI53683.1"/>
    <property type="molecule type" value="Genomic_DNA"/>
</dbReference>
<gene>
    <name evidence="3" type="ORF">IYQ_04453</name>
</gene>
<keyword evidence="1" id="KW-1133">Transmembrane helix</keyword>
<keyword evidence="1" id="KW-0812">Transmembrane</keyword>
<feature type="chain" id="PRO_5047083181" evidence="2">
    <location>
        <begin position="33"/>
        <end position="78"/>
    </location>
</feature>
<evidence type="ECO:0000313" key="4">
    <source>
        <dbReference type="Proteomes" id="UP000006428"/>
    </source>
</evidence>